<evidence type="ECO:0000313" key="3">
    <source>
        <dbReference type="Proteomes" id="UP000554342"/>
    </source>
</evidence>
<gene>
    <name evidence="2" type="ORF">FHR23_002566</name>
</gene>
<protein>
    <submittedName>
        <fullName evidence="2">Uncharacterized protein</fullName>
    </submittedName>
</protein>
<dbReference type="Pfam" id="PF19622">
    <property type="entry name" value="DUF6127"/>
    <property type="match status" value="1"/>
</dbReference>
<comment type="caution">
    <text evidence="2">The sequence shown here is derived from an EMBL/GenBank/DDBJ whole genome shotgun (WGS) entry which is preliminary data.</text>
</comment>
<evidence type="ECO:0000313" key="2">
    <source>
        <dbReference type="EMBL" id="MBB5719618.1"/>
    </source>
</evidence>
<organism evidence="2 3">
    <name type="scientific">Stakelama sediminis</name>
    <dbReference type="NCBI Taxonomy" id="463200"/>
    <lineage>
        <taxon>Bacteria</taxon>
        <taxon>Pseudomonadati</taxon>
        <taxon>Pseudomonadota</taxon>
        <taxon>Alphaproteobacteria</taxon>
        <taxon>Sphingomonadales</taxon>
        <taxon>Sphingomonadaceae</taxon>
        <taxon>Stakelama</taxon>
    </lineage>
</organism>
<keyword evidence="1" id="KW-0812">Transmembrane</keyword>
<keyword evidence="1" id="KW-0472">Membrane</keyword>
<evidence type="ECO:0000256" key="1">
    <source>
        <dbReference type="SAM" id="Phobius"/>
    </source>
</evidence>
<proteinExistence type="predicted"/>
<feature type="transmembrane region" description="Helical" evidence="1">
    <location>
        <begin position="75"/>
        <end position="97"/>
    </location>
</feature>
<name>A0A840Z0W7_9SPHN</name>
<dbReference type="AlphaFoldDB" id="A0A840Z0W7"/>
<sequence>MSNGPVLAQLLGQATGEGADLVTLRAIVEEAGELGASRALKRMGLDDAHAAKDVAELRELLSAWRDAKKSAWRAVVGWVVRLGLALLLVGIAVRLGFAGWVK</sequence>
<dbReference type="RefSeq" id="WP_184004571.1">
    <property type="nucleotide sequence ID" value="NZ_BAABIF010000030.1"/>
</dbReference>
<dbReference type="Proteomes" id="UP000554342">
    <property type="component" value="Unassembled WGS sequence"/>
</dbReference>
<reference evidence="2 3" key="1">
    <citation type="submission" date="2020-08" db="EMBL/GenBank/DDBJ databases">
        <title>Genomic Encyclopedia of Type Strains, Phase IV (KMG-IV): sequencing the most valuable type-strain genomes for metagenomic binning, comparative biology and taxonomic classification.</title>
        <authorList>
            <person name="Goeker M."/>
        </authorList>
    </citation>
    <scope>NUCLEOTIDE SEQUENCE [LARGE SCALE GENOMIC DNA]</scope>
    <source>
        <strain evidence="2 3">DSM 27203</strain>
    </source>
</reference>
<dbReference type="InterPro" id="IPR046130">
    <property type="entry name" value="DUF6127"/>
</dbReference>
<dbReference type="EMBL" id="JACIJI010000005">
    <property type="protein sequence ID" value="MBB5719618.1"/>
    <property type="molecule type" value="Genomic_DNA"/>
</dbReference>
<accession>A0A840Z0W7</accession>
<keyword evidence="3" id="KW-1185">Reference proteome</keyword>
<keyword evidence="1" id="KW-1133">Transmembrane helix</keyword>